<organism evidence="6 7">
    <name type="scientific">Paenibacillus lautus</name>
    <name type="common">Bacillus lautus</name>
    <dbReference type="NCBI Taxonomy" id="1401"/>
    <lineage>
        <taxon>Bacteria</taxon>
        <taxon>Bacillati</taxon>
        <taxon>Bacillota</taxon>
        <taxon>Bacilli</taxon>
        <taxon>Bacillales</taxon>
        <taxon>Paenibacillaceae</taxon>
        <taxon>Paenibacillus</taxon>
    </lineage>
</organism>
<reference evidence="6 7" key="1">
    <citation type="submission" date="2016-11" db="EMBL/GenBank/DDBJ databases">
        <title>Paenibacillus species isolates.</title>
        <authorList>
            <person name="Beno S.M."/>
        </authorList>
    </citation>
    <scope>NUCLEOTIDE SEQUENCE [LARGE SCALE GENOMIC DNA]</scope>
    <source>
        <strain evidence="6 7">FSL F4-0100</strain>
    </source>
</reference>
<sequence>MGRTKEFDREQVLRKAMIVFWEKGYEGASIPDLLQSMELSRSSMYETFQDKQTLYFEAIQQYKKMSQKKRDLMNHAPSAITGIRQYFELHITNAFATHGEAYPNGCLITNASVGLDAMDEPLQNTIRQSFTELEQLFYEKLKKGQETGEISPEKDIKMLSFLLLNLNHSINVMARIQSDSDKVRGMMNAVIESL</sequence>
<keyword evidence="2 4" id="KW-0238">DNA-binding</keyword>
<accession>A0A1R1B5G8</accession>
<dbReference type="Gene3D" id="1.10.10.60">
    <property type="entry name" value="Homeodomain-like"/>
    <property type="match status" value="1"/>
</dbReference>
<dbReference type="InterPro" id="IPR001647">
    <property type="entry name" value="HTH_TetR"/>
</dbReference>
<evidence type="ECO:0000313" key="6">
    <source>
        <dbReference type="EMBL" id="OME94813.1"/>
    </source>
</evidence>
<feature type="DNA-binding region" description="H-T-H motif" evidence="4">
    <location>
        <begin position="29"/>
        <end position="48"/>
    </location>
</feature>
<name>A0A1R1B5G8_PAELA</name>
<dbReference type="STRING" id="1401.BK123_06830"/>
<dbReference type="PANTHER" id="PTHR47506">
    <property type="entry name" value="TRANSCRIPTIONAL REGULATORY PROTEIN"/>
    <property type="match status" value="1"/>
</dbReference>
<dbReference type="OrthoDB" id="9795242at2"/>
<evidence type="ECO:0000256" key="3">
    <source>
        <dbReference type="ARBA" id="ARBA00023163"/>
    </source>
</evidence>
<dbReference type="RefSeq" id="WP_076321634.1">
    <property type="nucleotide sequence ID" value="NZ_JBCMXI010000013.1"/>
</dbReference>
<dbReference type="SUPFAM" id="SSF48498">
    <property type="entry name" value="Tetracyclin repressor-like, C-terminal domain"/>
    <property type="match status" value="1"/>
</dbReference>
<evidence type="ECO:0000259" key="5">
    <source>
        <dbReference type="PROSITE" id="PS50977"/>
    </source>
</evidence>
<dbReference type="Pfam" id="PF00440">
    <property type="entry name" value="TetR_N"/>
    <property type="match status" value="1"/>
</dbReference>
<protein>
    <submittedName>
        <fullName evidence="6">TetR family transcriptional regulator</fullName>
    </submittedName>
</protein>
<evidence type="ECO:0000256" key="4">
    <source>
        <dbReference type="PROSITE-ProRule" id="PRU00335"/>
    </source>
</evidence>
<dbReference type="Pfam" id="PF16925">
    <property type="entry name" value="TetR_C_13"/>
    <property type="match status" value="1"/>
</dbReference>
<evidence type="ECO:0000313" key="7">
    <source>
        <dbReference type="Proteomes" id="UP000187074"/>
    </source>
</evidence>
<dbReference type="SUPFAM" id="SSF46689">
    <property type="entry name" value="Homeodomain-like"/>
    <property type="match status" value="1"/>
</dbReference>
<proteinExistence type="predicted"/>
<dbReference type="InterPro" id="IPR009057">
    <property type="entry name" value="Homeodomain-like_sf"/>
</dbReference>
<dbReference type="EMBL" id="MRTF01000002">
    <property type="protein sequence ID" value="OME94813.1"/>
    <property type="molecule type" value="Genomic_DNA"/>
</dbReference>
<keyword evidence="3" id="KW-0804">Transcription</keyword>
<dbReference type="Gene3D" id="1.10.357.10">
    <property type="entry name" value="Tetracycline Repressor, domain 2"/>
    <property type="match status" value="1"/>
</dbReference>
<dbReference type="PANTHER" id="PTHR47506:SF10">
    <property type="entry name" value="TRANSCRIPTIONAL REGULATORY PROTEIN"/>
    <property type="match status" value="1"/>
</dbReference>
<keyword evidence="1" id="KW-0805">Transcription regulation</keyword>
<evidence type="ECO:0000256" key="1">
    <source>
        <dbReference type="ARBA" id="ARBA00023015"/>
    </source>
</evidence>
<dbReference type="AlphaFoldDB" id="A0A1R1B5G8"/>
<gene>
    <name evidence="6" type="ORF">BK123_06830</name>
</gene>
<dbReference type="GO" id="GO:0003677">
    <property type="term" value="F:DNA binding"/>
    <property type="evidence" value="ECO:0007669"/>
    <property type="project" value="UniProtKB-UniRule"/>
</dbReference>
<dbReference type="Proteomes" id="UP000187074">
    <property type="component" value="Unassembled WGS sequence"/>
</dbReference>
<dbReference type="InterPro" id="IPR011075">
    <property type="entry name" value="TetR_C"/>
</dbReference>
<feature type="domain" description="HTH tetR-type" evidence="5">
    <location>
        <begin position="6"/>
        <end position="66"/>
    </location>
</feature>
<evidence type="ECO:0000256" key="2">
    <source>
        <dbReference type="ARBA" id="ARBA00023125"/>
    </source>
</evidence>
<dbReference type="InterPro" id="IPR036271">
    <property type="entry name" value="Tet_transcr_reg_TetR-rel_C_sf"/>
</dbReference>
<dbReference type="PROSITE" id="PS50977">
    <property type="entry name" value="HTH_TETR_2"/>
    <property type="match status" value="1"/>
</dbReference>
<comment type="caution">
    <text evidence="6">The sequence shown here is derived from an EMBL/GenBank/DDBJ whole genome shotgun (WGS) entry which is preliminary data.</text>
</comment>